<feature type="region of interest" description="Disordered" evidence="1">
    <location>
        <begin position="7"/>
        <end position="26"/>
    </location>
</feature>
<dbReference type="InterPro" id="IPR029062">
    <property type="entry name" value="Class_I_gatase-like"/>
</dbReference>
<keyword evidence="3" id="KW-1185">Reference proteome</keyword>
<dbReference type="Proteomes" id="UP001150062">
    <property type="component" value="Unassembled WGS sequence"/>
</dbReference>
<dbReference type="EMBL" id="JAOAOG010000073">
    <property type="protein sequence ID" value="KAJ6250963.1"/>
    <property type="molecule type" value="Genomic_DNA"/>
</dbReference>
<proteinExistence type="predicted"/>
<dbReference type="SUPFAM" id="SSF52317">
    <property type="entry name" value="Class I glutamine amidotransferase-like"/>
    <property type="match status" value="1"/>
</dbReference>
<organism evidence="2 3">
    <name type="scientific">Anaeramoeba flamelloides</name>
    <dbReference type="NCBI Taxonomy" id="1746091"/>
    <lineage>
        <taxon>Eukaryota</taxon>
        <taxon>Metamonada</taxon>
        <taxon>Anaeramoebidae</taxon>
        <taxon>Anaeramoeba</taxon>
    </lineage>
</organism>
<protein>
    <recommendedName>
        <fullName evidence="4">ThuA-like domain-containing protein</fullName>
    </recommendedName>
</protein>
<evidence type="ECO:0000313" key="2">
    <source>
        <dbReference type="EMBL" id="KAJ6250963.1"/>
    </source>
</evidence>
<comment type="caution">
    <text evidence="2">The sequence shown here is derived from an EMBL/GenBank/DDBJ whole genome shotgun (WGS) entry which is preliminary data.</text>
</comment>
<reference evidence="2" key="1">
    <citation type="submission" date="2022-08" db="EMBL/GenBank/DDBJ databases">
        <title>Novel sulfate-reducing endosymbionts in the free-living metamonad Anaeramoeba.</title>
        <authorList>
            <person name="Jerlstrom-Hultqvist J."/>
            <person name="Cepicka I."/>
            <person name="Gallot-Lavallee L."/>
            <person name="Salas-Leiva D."/>
            <person name="Curtis B.A."/>
            <person name="Zahonova K."/>
            <person name="Pipaliya S."/>
            <person name="Dacks J."/>
            <person name="Roger A.J."/>
        </authorList>
    </citation>
    <scope>NUCLEOTIDE SEQUENCE</scope>
    <source>
        <strain evidence="2">Schooner1</strain>
    </source>
</reference>
<sequence length="261" mass="29330">MLPFLLKTKDGRKSLNGLTPEKPKPKQKLSHLKILLLTTEQKPLRIDDVITSMKWTGIRKVDIFDLKKKVPSLEQLQQYDSLFIWFVSKYTLENSKKLGDIVAEFVEQGGGIVIVTYKGLVSSKNNIGLSGRIITNDFLPVEPGRLLRAKNDQERIALGEILNHEHPLLENVLAFEGGGCSHRIKTNFKPGGHKSELIAKLNDNNPFISYKQKDKHSGIVVVLNMNPLSGNTTLHGNGKFWLRSTNGFEIIANSLEFVSFK</sequence>
<evidence type="ECO:0000256" key="1">
    <source>
        <dbReference type="SAM" id="MobiDB-lite"/>
    </source>
</evidence>
<name>A0ABQ8Z2G0_9EUKA</name>
<gene>
    <name evidence="2" type="ORF">M0813_15783</name>
</gene>
<evidence type="ECO:0008006" key="4">
    <source>
        <dbReference type="Google" id="ProtNLM"/>
    </source>
</evidence>
<evidence type="ECO:0000313" key="3">
    <source>
        <dbReference type="Proteomes" id="UP001150062"/>
    </source>
</evidence>
<accession>A0ABQ8Z2G0</accession>
<dbReference type="Gene3D" id="3.40.50.880">
    <property type="match status" value="1"/>
</dbReference>